<comment type="caution">
    <text evidence="1">The sequence shown here is derived from an EMBL/GenBank/DDBJ whole genome shotgun (WGS) entry which is preliminary data.</text>
</comment>
<protein>
    <submittedName>
        <fullName evidence="1">Uncharacterized protein</fullName>
    </submittedName>
</protein>
<organism evidence="1 2">
    <name type="scientific">Burkholderia vietnamiensis</name>
    <dbReference type="NCBI Taxonomy" id="60552"/>
    <lineage>
        <taxon>Bacteria</taxon>
        <taxon>Pseudomonadati</taxon>
        <taxon>Pseudomonadota</taxon>
        <taxon>Betaproteobacteria</taxon>
        <taxon>Burkholderiales</taxon>
        <taxon>Burkholderiaceae</taxon>
        <taxon>Burkholderia</taxon>
        <taxon>Burkholderia cepacia complex</taxon>
    </lineage>
</organism>
<reference evidence="1 2" key="1">
    <citation type="submission" date="2018-03" db="EMBL/GenBank/DDBJ databases">
        <authorList>
            <person name="Nguyen K."/>
            <person name="Fouts D."/>
            <person name="Sutton G."/>
        </authorList>
    </citation>
    <scope>NUCLEOTIDE SEQUENCE [LARGE SCALE GENOMIC DNA]</scope>
    <source>
        <strain evidence="1 2">AU3578</strain>
    </source>
</reference>
<evidence type="ECO:0000313" key="2">
    <source>
        <dbReference type="Proteomes" id="UP000237632"/>
    </source>
</evidence>
<dbReference type="RefSeq" id="WP_059462739.1">
    <property type="nucleotide sequence ID" value="NZ_CADFFO010000079.1"/>
</dbReference>
<proteinExistence type="predicted"/>
<dbReference type="EMBL" id="PVHK01000166">
    <property type="protein sequence ID" value="PRH40164.1"/>
    <property type="molecule type" value="Genomic_DNA"/>
</dbReference>
<accession>A0AA44XXP8</accession>
<dbReference type="Proteomes" id="UP000237632">
    <property type="component" value="Unassembled WGS sequence"/>
</dbReference>
<name>A0AA44XXP8_BURVI</name>
<dbReference type="AlphaFoldDB" id="A0AA44XXP8"/>
<gene>
    <name evidence="1" type="ORF">C6T65_22480</name>
</gene>
<sequence length="118" mass="13302">MEFHLDANGTDGTRPLLYMWEIHDAQTGELRGRYVGKAVRGSRRPRNHYARNVRRLLASLPYRKCNPDGFRKVHRALATAVLKGDRITLTLLRNVGAEEDINEAERATIEATGCTLNG</sequence>
<evidence type="ECO:0000313" key="1">
    <source>
        <dbReference type="EMBL" id="PRH40164.1"/>
    </source>
</evidence>